<evidence type="ECO:0000256" key="1">
    <source>
        <dbReference type="SAM" id="MobiDB-lite"/>
    </source>
</evidence>
<sequence>MTWVIVKGIEKGEHVALPSISSPATLTKLSSTSTAPTTGLVKQHLRCRKTFRLLTAPIKWLVALLRFASSASPPQRPSLLSMPSLSCCSELSLTLSPDSGSPSSPLTNSDRIPLQARAWCPLPSPSSQTVERTPIEPQARGHVECGGSDDAAASPPLIHPKYYLKQYSLQIMVYSQGPQSSLLHQGGAKTIPQFRCINICSPLRQCLPRDSAVPRMSTVSTNCTTTSPTLQIGHMWTNLVLRYHDIASMSILAPLANSRFLASIEPPLYRNHRRSSDTFPCMSFTRILNLLSEDAMSLAKIRLSRLSRLAQDAKDVKDENNPGRKHYNNLQGKRAGERTEELNRSFKLRGRPALMESFGDPSFVTLNSDEFLGILVTSVIQRKFYKSLFNIFFRISLGLTLTKPNPNQT</sequence>
<feature type="region of interest" description="Disordered" evidence="1">
    <location>
        <begin position="314"/>
        <end position="342"/>
    </location>
</feature>
<comment type="caution">
    <text evidence="2">The sequence shown here is derived from an EMBL/GenBank/DDBJ whole genome shotgun (WGS) entry which is preliminary data.</text>
</comment>
<gene>
    <name evidence="2" type="ORF">DFH07DRAFT_778786</name>
</gene>
<reference evidence="2" key="1">
    <citation type="submission" date="2023-03" db="EMBL/GenBank/DDBJ databases">
        <title>Massive genome expansion in bonnet fungi (Mycena s.s.) driven by repeated elements and novel gene families across ecological guilds.</title>
        <authorList>
            <consortium name="Lawrence Berkeley National Laboratory"/>
            <person name="Harder C.B."/>
            <person name="Miyauchi S."/>
            <person name="Viragh M."/>
            <person name="Kuo A."/>
            <person name="Thoen E."/>
            <person name="Andreopoulos B."/>
            <person name="Lu D."/>
            <person name="Skrede I."/>
            <person name="Drula E."/>
            <person name="Henrissat B."/>
            <person name="Morin E."/>
            <person name="Kohler A."/>
            <person name="Barry K."/>
            <person name="LaButti K."/>
            <person name="Morin E."/>
            <person name="Salamov A."/>
            <person name="Lipzen A."/>
            <person name="Mereny Z."/>
            <person name="Hegedus B."/>
            <person name="Baldrian P."/>
            <person name="Stursova M."/>
            <person name="Weitz H."/>
            <person name="Taylor A."/>
            <person name="Grigoriev I.V."/>
            <person name="Nagy L.G."/>
            <person name="Martin F."/>
            <person name="Kauserud H."/>
        </authorList>
    </citation>
    <scope>NUCLEOTIDE SEQUENCE</scope>
    <source>
        <strain evidence="2">CBHHK188m</strain>
    </source>
</reference>
<keyword evidence="3" id="KW-1185">Reference proteome</keyword>
<dbReference type="Proteomes" id="UP001215280">
    <property type="component" value="Unassembled WGS sequence"/>
</dbReference>
<dbReference type="AlphaFoldDB" id="A0AAD7IDD1"/>
<organism evidence="2 3">
    <name type="scientific">Mycena maculata</name>
    <dbReference type="NCBI Taxonomy" id="230809"/>
    <lineage>
        <taxon>Eukaryota</taxon>
        <taxon>Fungi</taxon>
        <taxon>Dikarya</taxon>
        <taxon>Basidiomycota</taxon>
        <taxon>Agaricomycotina</taxon>
        <taxon>Agaricomycetes</taxon>
        <taxon>Agaricomycetidae</taxon>
        <taxon>Agaricales</taxon>
        <taxon>Marasmiineae</taxon>
        <taxon>Mycenaceae</taxon>
        <taxon>Mycena</taxon>
    </lineage>
</organism>
<accession>A0AAD7IDD1</accession>
<name>A0AAD7IDD1_9AGAR</name>
<evidence type="ECO:0000313" key="3">
    <source>
        <dbReference type="Proteomes" id="UP001215280"/>
    </source>
</evidence>
<evidence type="ECO:0000313" key="2">
    <source>
        <dbReference type="EMBL" id="KAJ7739249.1"/>
    </source>
</evidence>
<proteinExistence type="predicted"/>
<protein>
    <submittedName>
        <fullName evidence="2">Uncharacterized protein</fullName>
    </submittedName>
</protein>
<dbReference type="EMBL" id="JARJLG010000133">
    <property type="protein sequence ID" value="KAJ7739249.1"/>
    <property type="molecule type" value="Genomic_DNA"/>
</dbReference>